<dbReference type="AlphaFoldDB" id="A0A8X6WS97"/>
<dbReference type="Proteomes" id="UP000886998">
    <property type="component" value="Unassembled WGS sequence"/>
</dbReference>
<evidence type="ECO:0000256" key="1">
    <source>
        <dbReference type="SAM" id="MobiDB-lite"/>
    </source>
</evidence>
<reference evidence="2" key="1">
    <citation type="submission" date="2020-08" db="EMBL/GenBank/DDBJ databases">
        <title>Multicomponent nature underlies the extraordinary mechanical properties of spider dragline silk.</title>
        <authorList>
            <person name="Kono N."/>
            <person name="Nakamura H."/>
            <person name="Mori M."/>
            <person name="Yoshida Y."/>
            <person name="Ohtoshi R."/>
            <person name="Malay A.D."/>
            <person name="Moran D.A.P."/>
            <person name="Tomita M."/>
            <person name="Numata K."/>
            <person name="Arakawa K."/>
        </authorList>
    </citation>
    <scope>NUCLEOTIDE SEQUENCE</scope>
</reference>
<feature type="region of interest" description="Disordered" evidence="1">
    <location>
        <begin position="33"/>
        <end position="67"/>
    </location>
</feature>
<accession>A0A8X6WS97</accession>
<evidence type="ECO:0000313" key="2">
    <source>
        <dbReference type="EMBL" id="GFY40408.1"/>
    </source>
</evidence>
<evidence type="ECO:0000313" key="3">
    <source>
        <dbReference type="Proteomes" id="UP000886998"/>
    </source>
</evidence>
<gene>
    <name evidence="2" type="ORF">TNIN_63111</name>
</gene>
<dbReference type="EMBL" id="BMAV01001890">
    <property type="protein sequence ID" value="GFY40408.1"/>
    <property type="molecule type" value="Genomic_DNA"/>
</dbReference>
<keyword evidence="3" id="KW-1185">Reference proteome</keyword>
<name>A0A8X6WS97_9ARAC</name>
<proteinExistence type="predicted"/>
<sequence>MLKVTWPPPLNVPYFPNPERVRENPRRKLKTKFRKHPNKTRNQLLPSFKPPKSHQMAARGNASSASENLLNNNKATLNLEALNANQNDSSEFGFLQAILEIQKIFTLFPSLLSEMKKSFSCTNPADRLNCLLKGVCSSLNSLTVNDV</sequence>
<comment type="caution">
    <text evidence="2">The sequence shown here is derived from an EMBL/GenBank/DDBJ whole genome shotgun (WGS) entry which is preliminary data.</text>
</comment>
<organism evidence="2 3">
    <name type="scientific">Trichonephila inaurata madagascariensis</name>
    <dbReference type="NCBI Taxonomy" id="2747483"/>
    <lineage>
        <taxon>Eukaryota</taxon>
        <taxon>Metazoa</taxon>
        <taxon>Ecdysozoa</taxon>
        <taxon>Arthropoda</taxon>
        <taxon>Chelicerata</taxon>
        <taxon>Arachnida</taxon>
        <taxon>Araneae</taxon>
        <taxon>Araneomorphae</taxon>
        <taxon>Entelegynae</taxon>
        <taxon>Araneoidea</taxon>
        <taxon>Nephilidae</taxon>
        <taxon>Trichonephila</taxon>
        <taxon>Trichonephila inaurata</taxon>
    </lineage>
</organism>
<protein>
    <submittedName>
        <fullName evidence="2">Uncharacterized protein</fullName>
    </submittedName>
</protein>